<dbReference type="AlphaFoldDB" id="A0A8H3BVK0"/>
<reference evidence="2" key="1">
    <citation type="submission" date="2021-01" db="EMBL/GenBank/DDBJ databases">
        <authorList>
            <person name="Kaushik A."/>
        </authorList>
    </citation>
    <scope>NUCLEOTIDE SEQUENCE</scope>
    <source>
        <strain evidence="2">AG3-1AP</strain>
    </source>
</reference>
<name>A0A8H3BVK0_9AGAM</name>
<evidence type="ECO:0000256" key="1">
    <source>
        <dbReference type="SAM" id="MobiDB-lite"/>
    </source>
</evidence>
<comment type="caution">
    <text evidence="2">The sequence shown here is derived from an EMBL/GenBank/DDBJ whole genome shotgun (WGS) entry which is preliminary data.</text>
</comment>
<accession>A0A8H3BVK0</accession>
<evidence type="ECO:0000313" key="2">
    <source>
        <dbReference type="EMBL" id="CAE6467570.1"/>
    </source>
</evidence>
<dbReference type="Proteomes" id="UP000663831">
    <property type="component" value="Unassembled WGS sequence"/>
</dbReference>
<organism evidence="2 3">
    <name type="scientific">Rhizoctonia solani</name>
    <dbReference type="NCBI Taxonomy" id="456999"/>
    <lineage>
        <taxon>Eukaryota</taxon>
        <taxon>Fungi</taxon>
        <taxon>Dikarya</taxon>
        <taxon>Basidiomycota</taxon>
        <taxon>Agaricomycotina</taxon>
        <taxon>Agaricomycetes</taxon>
        <taxon>Cantharellales</taxon>
        <taxon>Ceratobasidiaceae</taxon>
        <taxon>Rhizoctonia</taxon>
    </lineage>
</organism>
<sequence length="577" mass="63967">MGQSTSMPIIPPGPHHEWCSPSKRPSSRSAVQRRVPLDSFTEHEENQLSIASALMFAAAVGSQRPANTNILVGEDSEPSQLPFTARIGSTRPCPSPPNQPNPKRRKFNQPTANLSPLQLSSGGQSYPLTPYGATNMPTGPPIDPMNPAAWNVTALTNGVTGDIPETPYPLLRPPGPLGSFLPCRNTTPSTTANNHIPIHPSAQVFPLPLVSAMFLPKDQLDLELSACRSGMLWTNWEDQIILSKLLGPGAQVHFITILLREPRTTAHDSELNPVWSQLSVVSFRSARTVVAVLARWGLLVDTCNAILYFAVESGLDLYSPEFQDVELFVNQVITMWRCRVPEGEIWGTDLKLKPTDVAAWTHDPKNGWLAMMYRRLRESSVSLPLMEVPEPSPPRWCSSRQSHCYELANQAAIPLITPDNQFANNHEPRPVPEGYSRGWEMLRDHRIVSTASTSVANAKAEWIHSQAVEVHAAILDRILERVYNDRDKRLELAMLYLKNTPDTSPIRSHLDAWVIQECFSSHPMDEVKSFISHWVTRIGFTPVANLKPDGAQAVSIPPVPPLVLPDHSSQLDRAHSI</sequence>
<dbReference type="EMBL" id="CAJMWV010002650">
    <property type="protein sequence ID" value="CAE6467570.1"/>
    <property type="molecule type" value="Genomic_DNA"/>
</dbReference>
<feature type="compositionally biased region" description="Low complexity" evidence="1">
    <location>
        <begin position="114"/>
        <end position="125"/>
    </location>
</feature>
<gene>
    <name evidence="2" type="ORF">RDB_LOCUS82749</name>
</gene>
<protein>
    <submittedName>
        <fullName evidence="2">Uncharacterized protein</fullName>
    </submittedName>
</protein>
<feature type="region of interest" description="Disordered" evidence="1">
    <location>
        <begin position="1"/>
        <end position="32"/>
    </location>
</feature>
<evidence type="ECO:0000313" key="3">
    <source>
        <dbReference type="Proteomes" id="UP000663831"/>
    </source>
</evidence>
<feature type="region of interest" description="Disordered" evidence="1">
    <location>
        <begin position="81"/>
        <end position="126"/>
    </location>
</feature>
<proteinExistence type="predicted"/>